<dbReference type="AlphaFoldDB" id="A0A066RN33"/>
<dbReference type="SUPFAM" id="SSF160467">
    <property type="entry name" value="PH0987 N-terminal domain-like"/>
    <property type="match status" value="1"/>
</dbReference>
<keyword evidence="1" id="KW-0547">Nucleotide-binding</keyword>
<accession>A0A066RN33</accession>
<name>A0A066RN33_9GAMM</name>
<keyword evidence="6" id="KW-1185">Reference proteome</keyword>
<dbReference type="InterPro" id="IPR029000">
    <property type="entry name" value="Cyclophilin-like_dom_sf"/>
</dbReference>
<reference evidence="5 6" key="1">
    <citation type="submission" date="2014-04" db="EMBL/GenBank/DDBJ databases">
        <title>Draft genome sequence of Photobacterium halotolerans S2753: a solonamide, ngercheumicin and holomycin producer.</title>
        <authorList>
            <person name="Machado H.R."/>
            <person name="Gram L."/>
        </authorList>
    </citation>
    <scope>NUCLEOTIDE SEQUENCE [LARGE SCALE GENOMIC DNA]</scope>
    <source>
        <strain evidence="5 6">S2753</strain>
    </source>
</reference>
<dbReference type="GO" id="GO:0005524">
    <property type="term" value="F:ATP binding"/>
    <property type="evidence" value="ECO:0007669"/>
    <property type="project" value="UniProtKB-KW"/>
</dbReference>
<protein>
    <submittedName>
        <fullName evidence="5">Allophanate hydrolase</fullName>
    </submittedName>
</protein>
<dbReference type="PANTHER" id="PTHR34698:SF2">
    <property type="entry name" value="5-OXOPROLINASE SUBUNIT B"/>
    <property type="match status" value="1"/>
</dbReference>
<dbReference type="STRING" id="1654360.EA58_16540"/>
<dbReference type="Gene3D" id="3.30.1360.40">
    <property type="match status" value="1"/>
</dbReference>
<dbReference type="SUPFAM" id="SSF50891">
    <property type="entry name" value="Cyclophilin-like"/>
    <property type="match status" value="1"/>
</dbReference>
<keyword evidence="3" id="KW-0067">ATP-binding</keyword>
<dbReference type="EMBL" id="JMIB01000031">
    <property type="protein sequence ID" value="KDM90531.1"/>
    <property type="molecule type" value="Genomic_DNA"/>
</dbReference>
<dbReference type="GO" id="GO:0016787">
    <property type="term" value="F:hydrolase activity"/>
    <property type="evidence" value="ECO:0007669"/>
    <property type="project" value="UniProtKB-KW"/>
</dbReference>
<dbReference type="NCBIfam" id="TIGR00370">
    <property type="entry name" value="5-oxoprolinase subunit PxpB"/>
    <property type="match status" value="1"/>
</dbReference>
<organism evidence="5 6">
    <name type="scientific">Photobacterium galatheae</name>
    <dbReference type="NCBI Taxonomy" id="1654360"/>
    <lineage>
        <taxon>Bacteria</taxon>
        <taxon>Pseudomonadati</taxon>
        <taxon>Pseudomonadota</taxon>
        <taxon>Gammaproteobacteria</taxon>
        <taxon>Vibrionales</taxon>
        <taxon>Vibrionaceae</taxon>
        <taxon>Photobacterium</taxon>
    </lineage>
</organism>
<sequence length="234" mass="25820">MIRFDSVSETCLMVQLSDEIDLSLTPFIARLASQVEADFSNQLIDIVPAYTSILIHFHPDKVTERLLRERIQLCYDTWQAKPLLTHPGGKLIELPVYYHPDVGPDLVPLADEKGLSVDEVVALHCGQTYTVCAIGFAPGFAFLASVDEAIATPRHAEPRLSVAPGSVGIANQQTAVYPSQSPGGWQIIGNCPKPLFNPEQAPMTPFQVGDQVRFQPVDRTTFQSLGGEIWPHWK</sequence>
<dbReference type="PANTHER" id="PTHR34698">
    <property type="entry name" value="5-OXOPROLINASE SUBUNIT B"/>
    <property type="match status" value="1"/>
</dbReference>
<evidence type="ECO:0000256" key="1">
    <source>
        <dbReference type="ARBA" id="ARBA00022741"/>
    </source>
</evidence>
<dbReference type="Pfam" id="PF02682">
    <property type="entry name" value="CT_C_D"/>
    <property type="match status" value="1"/>
</dbReference>
<dbReference type="InterPro" id="IPR010016">
    <property type="entry name" value="PxpB"/>
</dbReference>
<dbReference type="Proteomes" id="UP000027192">
    <property type="component" value="Unassembled WGS sequence"/>
</dbReference>
<dbReference type="InterPro" id="IPR003833">
    <property type="entry name" value="CT_C_D"/>
</dbReference>
<dbReference type="Gene3D" id="2.40.100.10">
    <property type="entry name" value="Cyclophilin-like"/>
    <property type="match status" value="1"/>
</dbReference>
<gene>
    <name evidence="5" type="ORF">EA58_16540</name>
</gene>
<keyword evidence="2 5" id="KW-0378">Hydrolase</keyword>
<evidence type="ECO:0000256" key="3">
    <source>
        <dbReference type="ARBA" id="ARBA00022840"/>
    </source>
</evidence>
<evidence type="ECO:0000313" key="5">
    <source>
        <dbReference type="EMBL" id="KDM90531.1"/>
    </source>
</evidence>
<proteinExistence type="predicted"/>
<evidence type="ECO:0000256" key="2">
    <source>
        <dbReference type="ARBA" id="ARBA00022801"/>
    </source>
</evidence>
<dbReference type="SMART" id="SM00796">
    <property type="entry name" value="AHS1"/>
    <property type="match status" value="1"/>
</dbReference>
<comment type="caution">
    <text evidence="5">The sequence shown here is derived from an EMBL/GenBank/DDBJ whole genome shotgun (WGS) entry which is preliminary data.</text>
</comment>
<dbReference type="RefSeq" id="WP_036754894.1">
    <property type="nucleotide sequence ID" value="NZ_JAGSGC010000002.1"/>
</dbReference>
<evidence type="ECO:0000313" key="6">
    <source>
        <dbReference type="Proteomes" id="UP000027192"/>
    </source>
</evidence>
<feature type="domain" description="Carboxyltransferase" evidence="4">
    <location>
        <begin position="2"/>
        <end position="206"/>
    </location>
</feature>
<evidence type="ECO:0000259" key="4">
    <source>
        <dbReference type="SMART" id="SM00796"/>
    </source>
</evidence>
<dbReference type="OrthoDB" id="9778567at2"/>